<evidence type="ECO:0000313" key="4">
    <source>
        <dbReference type="Proteomes" id="UP001286313"/>
    </source>
</evidence>
<dbReference type="PROSITE" id="PS50835">
    <property type="entry name" value="IG_LIKE"/>
    <property type="match status" value="1"/>
</dbReference>
<dbReference type="EMBL" id="JAWQEG010005116">
    <property type="protein sequence ID" value="KAK3859118.1"/>
    <property type="molecule type" value="Genomic_DNA"/>
</dbReference>
<keyword evidence="1" id="KW-0812">Transmembrane</keyword>
<proteinExistence type="predicted"/>
<feature type="domain" description="Ig-like" evidence="2">
    <location>
        <begin position="1"/>
        <end position="37"/>
    </location>
</feature>
<sequence length="109" mass="11480">MDQNDPTTSRLTINNASTKHSGNYNCTATNIIPSSVNIFVSKGDKTAAIQRLGSGGGPSVIAASGVVTSVALPILIMLVMVLMLDEVWMGNNSSSNHNHQISYDDDDAT</sequence>
<feature type="transmembrane region" description="Helical" evidence="1">
    <location>
        <begin position="60"/>
        <end position="84"/>
    </location>
</feature>
<dbReference type="Gene3D" id="2.60.40.10">
    <property type="entry name" value="Immunoglobulins"/>
    <property type="match status" value="1"/>
</dbReference>
<gene>
    <name evidence="3" type="ORF">Pcinc_034736</name>
</gene>
<reference evidence="3" key="1">
    <citation type="submission" date="2023-10" db="EMBL/GenBank/DDBJ databases">
        <title>Genome assemblies of two species of porcelain crab, Petrolisthes cinctipes and Petrolisthes manimaculis (Anomura: Porcellanidae).</title>
        <authorList>
            <person name="Angst P."/>
        </authorList>
    </citation>
    <scope>NUCLEOTIDE SEQUENCE</scope>
    <source>
        <strain evidence="3">PB745_01</strain>
        <tissue evidence="3">Gill</tissue>
    </source>
</reference>
<organism evidence="3 4">
    <name type="scientific">Petrolisthes cinctipes</name>
    <name type="common">Flat porcelain crab</name>
    <dbReference type="NCBI Taxonomy" id="88211"/>
    <lineage>
        <taxon>Eukaryota</taxon>
        <taxon>Metazoa</taxon>
        <taxon>Ecdysozoa</taxon>
        <taxon>Arthropoda</taxon>
        <taxon>Crustacea</taxon>
        <taxon>Multicrustacea</taxon>
        <taxon>Malacostraca</taxon>
        <taxon>Eumalacostraca</taxon>
        <taxon>Eucarida</taxon>
        <taxon>Decapoda</taxon>
        <taxon>Pleocyemata</taxon>
        <taxon>Anomura</taxon>
        <taxon>Galatheoidea</taxon>
        <taxon>Porcellanidae</taxon>
        <taxon>Petrolisthes</taxon>
    </lineage>
</organism>
<dbReference type="InterPro" id="IPR013783">
    <property type="entry name" value="Ig-like_fold"/>
</dbReference>
<evidence type="ECO:0000256" key="1">
    <source>
        <dbReference type="SAM" id="Phobius"/>
    </source>
</evidence>
<accession>A0AAE1BY15</accession>
<comment type="caution">
    <text evidence="3">The sequence shown here is derived from an EMBL/GenBank/DDBJ whole genome shotgun (WGS) entry which is preliminary data.</text>
</comment>
<dbReference type="AlphaFoldDB" id="A0AAE1BY15"/>
<evidence type="ECO:0000313" key="3">
    <source>
        <dbReference type="EMBL" id="KAK3859118.1"/>
    </source>
</evidence>
<dbReference type="InterPro" id="IPR007110">
    <property type="entry name" value="Ig-like_dom"/>
</dbReference>
<name>A0AAE1BY15_PETCI</name>
<dbReference type="InterPro" id="IPR036179">
    <property type="entry name" value="Ig-like_dom_sf"/>
</dbReference>
<keyword evidence="1" id="KW-1133">Transmembrane helix</keyword>
<keyword evidence="4" id="KW-1185">Reference proteome</keyword>
<keyword evidence="1" id="KW-0472">Membrane</keyword>
<dbReference type="Proteomes" id="UP001286313">
    <property type="component" value="Unassembled WGS sequence"/>
</dbReference>
<evidence type="ECO:0000259" key="2">
    <source>
        <dbReference type="PROSITE" id="PS50835"/>
    </source>
</evidence>
<protein>
    <recommendedName>
        <fullName evidence="2">Ig-like domain-containing protein</fullName>
    </recommendedName>
</protein>
<dbReference type="SUPFAM" id="SSF48726">
    <property type="entry name" value="Immunoglobulin"/>
    <property type="match status" value="1"/>
</dbReference>